<dbReference type="PANTHER" id="PTHR48085">
    <property type="entry name" value="CADMIUM/ZINC-TRANSPORTING ATPASE HMA2-RELATED"/>
    <property type="match status" value="1"/>
</dbReference>
<dbReference type="InterPro" id="IPR036163">
    <property type="entry name" value="HMA_dom_sf"/>
</dbReference>
<feature type="region of interest" description="Disordered" evidence="23">
    <location>
        <begin position="1"/>
        <end position="90"/>
    </location>
</feature>
<dbReference type="SFLD" id="SFLDF00027">
    <property type="entry name" value="p-type_atpase"/>
    <property type="match status" value="1"/>
</dbReference>
<dbReference type="SUPFAM" id="SSF81653">
    <property type="entry name" value="Calcium ATPase, transduction domain A"/>
    <property type="match status" value="1"/>
</dbReference>
<dbReference type="InterPro" id="IPR059000">
    <property type="entry name" value="ATPase_P-type_domA"/>
</dbReference>
<evidence type="ECO:0000256" key="2">
    <source>
        <dbReference type="ARBA" id="ARBA00006024"/>
    </source>
</evidence>
<keyword evidence="11 22" id="KW-0547">Nucleotide-binding</keyword>
<dbReference type="Pfam" id="PF00122">
    <property type="entry name" value="E1-E2_ATPase"/>
    <property type="match status" value="1"/>
</dbReference>
<dbReference type="GO" id="GO:0005507">
    <property type="term" value="F:copper ion binding"/>
    <property type="evidence" value="ECO:0007669"/>
    <property type="project" value="InterPro"/>
</dbReference>
<dbReference type="PROSITE" id="PS50846">
    <property type="entry name" value="HMA_2"/>
    <property type="match status" value="2"/>
</dbReference>
<dbReference type="SFLD" id="SFLDS00003">
    <property type="entry name" value="Haloacid_Dehalogenase"/>
    <property type="match status" value="1"/>
</dbReference>
<dbReference type="PROSITE" id="PS00141">
    <property type="entry name" value="ASP_PROTEASE"/>
    <property type="match status" value="1"/>
</dbReference>
<evidence type="ECO:0000259" key="24">
    <source>
        <dbReference type="PROSITE" id="PS50846"/>
    </source>
</evidence>
<evidence type="ECO:0000256" key="12">
    <source>
        <dbReference type="ARBA" id="ARBA00022840"/>
    </source>
</evidence>
<evidence type="ECO:0000256" key="9">
    <source>
        <dbReference type="ARBA" id="ARBA00022723"/>
    </source>
</evidence>
<organism evidence="25 26">
    <name type="scientific">Paenibacillus ginsengarvi</name>
    <dbReference type="NCBI Taxonomy" id="400777"/>
    <lineage>
        <taxon>Bacteria</taxon>
        <taxon>Bacillati</taxon>
        <taxon>Bacillota</taxon>
        <taxon>Bacilli</taxon>
        <taxon>Bacillales</taxon>
        <taxon>Paenibacillaceae</taxon>
        <taxon>Paenibacillus</taxon>
    </lineage>
</organism>
<dbReference type="InterPro" id="IPR023214">
    <property type="entry name" value="HAD_sf"/>
</dbReference>
<dbReference type="InterPro" id="IPR001969">
    <property type="entry name" value="Aspartic_peptidase_AS"/>
</dbReference>
<dbReference type="PROSITE" id="PS00154">
    <property type="entry name" value="ATPASE_E1_E2"/>
    <property type="match status" value="1"/>
</dbReference>
<evidence type="ECO:0000256" key="16">
    <source>
        <dbReference type="ARBA" id="ARBA00023065"/>
    </source>
</evidence>
<proteinExistence type="inferred from homology"/>
<dbReference type="AlphaFoldDB" id="A0A3B0AQQ0"/>
<evidence type="ECO:0000256" key="22">
    <source>
        <dbReference type="RuleBase" id="RU362081"/>
    </source>
</evidence>
<dbReference type="Gene3D" id="3.30.70.100">
    <property type="match status" value="2"/>
</dbReference>
<dbReference type="InterPro" id="IPR017969">
    <property type="entry name" value="Heavy-metal-associated_CS"/>
</dbReference>
<evidence type="ECO:0000256" key="11">
    <source>
        <dbReference type="ARBA" id="ARBA00022741"/>
    </source>
</evidence>
<evidence type="ECO:0000256" key="21">
    <source>
        <dbReference type="ARBA" id="ARBA00049338"/>
    </source>
</evidence>
<keyword evidence="26" id="KW-1185">Reference proteome</keyword>
<evidence type="ECO:0000256" key="13">
    <source>
        <dbReference type="ARBA" id="ARBA00022967"/>
    </source>
</evidence>
<dbReference type="InterPro" id="IPR006122">
    <property type="entry name" value="HMA_Cu_ion-bd"/>
</dbReference>
<keyword evidence="5 22" id="KW-1003">Cell membrane</keyword>
<evidence type="ECO:0000256" key="10">
    <source>
        <dbReference type="ARBA" id="ARBA00022737"/>
    </source>
</evidence>
<protein>
    <recommendedName>
        <fullName evidence="3">Copper-exporting P-type ATPase</fullName>
        <ecNumber evidence="20">7.2.2.21</ecNumber>
    </recommendedName>
    <alternativeName>
        <fullName evidence="18">Copper-exporting P-type ATPase A</fullName>
    </alternativeName>
    <alternativeName>
        <fullName evidence="19">Cu(+)-exporting ATPase</fullName>
    </alternativeName>
</protein>
<dbReference type="NCBIfam" id="TIGR01511">
    <property type="entry name" value="ATPase-IB1_Cu"/>
    <property type="match status" value="1"/>
</dbReference>
<dbReference type="Gene3D" id="3.40.50.1000">
    <property type="entry name" value="HAD superfamily/HAD-like"/>
    <property type="match status" value="1"/>
</dbReference>
<accession>A0A3B0AQQ0</accession>
<dbReference type="InterPro" id="IPR044492">
    <property type="entry name" value="P_typ_ATPase_HD_dom"/>
</dbReference>
<keyword evidence="13" id="KW-1278">Translocase</keyword>
<dbReference type="CDD" id="cd00371">
    <property type="entry name" value="HMA"/>
    <property type="match status" value="2"/>
</dbReference>
<comment type="caution">
    <text evidence="25">The sequence shown here is derived from an EMBL/GenBank/DDBJ whole genome shotgun (WGS) entry which is preliminary data.</text>
</comment>
<dbReference type="PRINTS" id="PR00119">
    <property type="entry name" value="CATATPASE"/>
</dbReference>
<dbReference type="Pfam" id="PF00702">
    <property type="entry name" value="Hydrolase"/>
    <property type="match status" value="1"/>
</dbReference>
<feature type="transmembrane region" description="Helical" evidence="22">
    <location>
        <begin position="817"/>
        <end position="833"/>
    </location>
</feature>
<dbReference type="NCBIfam" id="TIGR01525">
    <property type="entry name" value="ATPase-IB_hvy"/>
    <property type="match status" value="1"/>
</dbReference>
<keyword evidence="12 22" id="KW-0067">ATP-binding</keyword>
<dbReference type="Proteomes" id="UP000282311">
    <property type="component" value="Unassembled WGS sequence"/>
</dbReference>
<evidence type="ECO:0000256" key="6">
    <source>
        <dbReference type="ARBA" id="ARBA00022539"/>
    </source>
</evidence>
<dbReference type="SUPFAM" id="SSF55008">
    <property type="entry name" value="HMA, heavy metal-associated domain"/>
    <property type="match status" value="2"/>
</dbReference>
<name>A0A3B0AQQ0_9BACL</name>
<evidence type="ECO:0000256" key="23">
    <source>
        <dbReference type="SAM" id="MobiDB-lite"/>
    </source>
</evidence>
<dbReference type="SUPFAM" id="SSF56784">
    <property type="entry name" value="HAD-like"/>
    <property type="match status" value="1"/>
</dbReference>
<dbReference type="InterPro" id="IPR023299">
    <property type="entry name" value="ATPase_P-typ_cyto_dom_N"/>
</dbReference>
<keyword evidence="15" id="KW-0186">Copper</keyword>
<feature type="transmembrane region" description="Helical" evidence="22">
    <location>
        <begin position="475"/>
        <end position="494"/>
    </location>
</feature>
<evidence type="ECO:0000256" key="15">
    <source>
        <dbReference type="ARBA" id="ARBA00023008"/>
    </source>
</evidence>
<keyword evidence="7" id="KW-0597">Phosphoprotein</keyword>
<keyword evidence="25" id="KW-0378">Hydrolase</keyword>
<evidence type="ECO:0000256" key="5">
    <source>
        <dbReference type="ARBA" id="ARBA00022475"/>
    </source>
</evidence>
<dbReference type="Gene3D" id="3.40.1110.10">
    <property type="entry name" value="Calcium-transporting ATPase, cytoplasmic domain N"/>
    <property type="match status" value="1"/>
</dbReference>
<dbReference type="PANTHER" id="PTHR48085:SF5">
    <property type="entry name" value="CADMIUM_ZINC-TRANSPORTING ATPASE HMA4-RELATED"/>
    <property type="match status" value="1"/>
</dbReference>
<dbReference type="Pfam" id="PF00403">
    <property type="entry name" value="HMA"/>
    <property type="match status" value="2"/>
</dbReference>
<reference evidence="25 26" key="1">
    <citation type="journal article" date="2007" name="Int. J. Syst. Evol. Microbiol.">
        <title>Paenibacillus ginsengarvi sp. nov., isolated from soil from ginseng cultivation.</title>
        <authorList>
            <person name="Yoon M.H."/>
            <person name="Ten L.N."/>
            <person name="Im W.T."/>
        </authorList>
    </citation>
    <scope>NUCLEOTIDE SEQUENCE [LARGE SCALE GENOMIC DNA]</scope>
    <source>
        <strain evidence="25 26">KCTC 13059</strain>
    </source>
</reference>
<dbReference type="InterPro" id="IPR018303">
    <property type="entry name" value="ATPase_P-typ_P_site"/>
</dbReference>
<dbReference type="NCBIfam" id="TIGR01494">
    <property type="entry name" value="ATPase_P-type"/>
    <property type="match status" value="1"/>
</dbReference>
<dbReference type="GO" id="GO:0005886">
    <property type="term" value="C:plasma membrane"/>
    <property type="evidence" value="ECO:0007669"/>
    <property type="project" value="UniProtKB-SubCell"/>
</dbReference>
<dbReference type="InterPro" id="IPR006121">
    <property type="entry name" value="HMA_dom"/>
</dbReference>
<comment type="catalytic activity">
    <reaction evidence="21">
        <text>Cd(2+)(in) + ATP + H2O = Cd(2+)(out) + ADP + phosphate + H(+)</text>
        <dbReference type="Rhea" id="RHEA:12132"/>
        <dbReference type="ChEBI" id="CHEBI:15377"/>
        <dbReference type="ChEBI" id="CHEBI:15378"/>
        <dbReference type="ChEBI" id="CHEBI:30616"/>
        <dbReference type="ChEBI" id="CHEBI:43474"/>
        <dbReference type="ChEBI" id="CHEBI:48775"/>
        <dbReference type="ChEBI" id="CHEBI:456216"/>
        <dbReference type="EC" id="7.2.2.21"/>
    </reaction>
</comment>
<dbReference type="InterPro" id="IPR008250">
    <property type="entry name" value="ATPase_P-typ_transduc_dom_A_sf"/>
</dbReference>
<dbReference type="InterPro" id="IPR027256">
    <property type="entry name" value="P-typ_ATPase_IB"/>
</dbReference>
<dbReference type="InterPro" id="IPR023298">
    <property type="entry name" value="ATPase_P-typ_TM_dom_sf"/>
</dbReference>
<feature type="domain" description="HMA" evidence="24">
    <location>
        <begin position="163"/>
        <end position="227"/>
    </location>
</feature>
<feature type="compositionally biased region" description="Polar residues" evidence="23">
    <location>
        <begin position="1"/>
        <end position="13"/>
    </location>
</feature>
<keyword evidence="17 22" id="KW-0472">Membrane</keyword>
<evidence type="ECO:0000256" key="1">
    <source>
        <dbReference type="ARBA" id="ARBA00004651"/>
    </source>
</evidence>
<keyword evidence="10" id="KW-0677">Repeat</keyword>
<dbReference type="GO" id="GO:0005524">
    <property type="term" value="F:ATP binding"/>
    <property type="evidence" value="ECO:0007669"/>
    <property type="project" value="UniProtKB-UniRule"/>
</dbReference>
<evidence type="ECO:0000256" key="17">
    <source>
        <dbReference type="ARBA" id="ARBA00023136"/>
    </source>
</evidence>
<evidence type="ECO:0000256" key="4">
    <source>
        <dbReference type="ARBA" id="ARBA00022448"/>
    </source>
</evidence>
<dbReference type="GO" id="GO:0004190">
    <property type="term" value="F:aspartic-type endopeptidase activity"/>
    <property type="evidence" value="ECO:0007669"/>
    <property type="project" value="InterPro"/>
</dbReference>
<feature type="domain" description="HMA" evidence="24">
    <location>
        <begin position="90"/>
        <end position="156"/>
    </location>
</feature>
<dbReference type="SUPFAM" id="SSF81665">
    <property type="entry name" value="Calcium ATPase, transmembrane domain M"/>
    <property type="match status" value="1"/>
</dbReference>
<dbReference type="InterPro" id="IPR001757">
    <property type="entry name" value="P_typ_ATPase"/>
</dbReference>
<evidence type="ECO:0000256" key="20">
    <source>
        <dbReference type="ARBA" id="ARBA00039103"/>
    </source>
</evidence>
<evidence type="ECO:0000256" key="19">
    <source>
        <dbReference type="ARBA" id="ARBA00033239"/>
    </source>
</evidence>
<dbReference type="Gene3D" id="2.70.150.10">
    <property type="entry name" value="Calcium-transporting ATPase, cytoplasmic transduction domain A"/>
    <property type="match status" value="1"/>
</dbReference>
<dbReference type="NCBIfam" id="TIGR01512">
    <property type="entry name" value="ATPase-IB2_Cd"/>
    <property type="match status" value="1"/>
</dbReference>
<dbReference type="FunFam" id="2.70.150.10:FF:000002">
    <property type="entry name" value="Copper-transporting ATPase 1, putative"/>
    <property type="match status" value="1"/>
</dbReference>
<evidence type="ECO:0000256" key="7">
    <source>
        <dbReference type="ARBA" id="ARBA00022553"/>
    </source>
</evidence>
<comment type="subcellular location">
    <subcellularLocation>
        <location evidence="1">Cell membrane</location>
        <topology evidence="1">Multi-pass membrane protein</topology>
    </subcellularLocation>
</comment>
<keyword evidence="14 22" id="KW-1133">Transmembrane helix</keyword>
<feature type="transmembrane region" description="Helical" evidence="22">
    <location>
        <begin position="270"/>
        <end position="291"/>
    </location>
</feature>
<evidence type="ECO:0000313" key="25">
    <source>
        <dbReference type="EMBL" id="RKN61406.1"/>
    </source>
</evidence>
<dbReference type="NCBIfam" id="TIGR00003">
    <property type="entry name" value="copper ion binding protein"/>
    <property type="match status" value="1"/>
</dbReference>
<gene>
    <name evidence="25" type="primary">cadA</name>
    <name evidence="25" type="ORF">D7M11_35455</name>
</gene>
<dbReference type="GO" id="GO:0008551">
    <property type="term" value="F:P-type cadmium transporter activity"/>
    <property type="evidence" value="ECO:0007669"/>
    <property type="project" value="UniProtKB-EC"/>
</dbReference>
<dbReference type="PRINTS" id="PR00941">
    <property type="entry name" value="CDATPASE"/>
</dbReference>
<feature type="compositionally biased region" description="Basic and acidic residues" evidence="23">
    <location>
        <begin position="38"/>
        <end position="86"/>
    </location>
</feature>
<evidence type="ECO:0000256" key="14">
    <source>
        <dbReference type="ARBA" id="ARBA00022989"/>
    </source>
</evidence>
<dbReference type="GO" id="GO:0016887">
    <property type="term" value="F:ATP hydrolysis activity"/>
    <property type="evidence" value="ECO:0007669"/>
    <property type="project" value="InterPro"/>
</dbReference>
<dbReference type="EMBL" id="RBAH01000052">
    <property type="protein sequence ID" value="RKN61406.1"/>
    <property type="molecule type" value="Genomic_DNA"/>
</dbReference>
<feature type="transmembrane region" description="Helical" evidence="22">
    <location>
        <begin position="506"/>
        <end position="531"/>
    </location>
</feature>
<dbReference type="SFLD" id="SFLDG00002">
    <property type="entry name" value="C1.7:_P-type_atpase_like"/>
    <property type="match status" value="1"/>
</dbReference>
<dbReference type="InterPro" id="IPR051014">
    <property type="entry name" value="Cation_Transport_ATPase_IB"/>
</dbReference>
<keyword evidence="16" id="KW-0406">Ion transport</keyword>
<dbReference type="GO" id="GO:0006508">
    <property type="term" value="P:proteolysis"/>
    <property type="evidence" value="ECO:0007669"/>
    <property type="project" value="InterPro"/>
</dbReference>
<dbReference type="PROSITE" id="PS01047">
    <property type="entry name" value="HMA_1"/>
    <property type="match status" value="2"/>
</dbReference>
<keyword evidence="6" id="KW-0104">Cadmium</keyword>
<keyword evidence="9 22" id="KW-0479">Metal-binding</keyword>
<keyword evidence="4" id="KW-0813">Transport</keyword>
<evidence type="ECO:0000313" key="26">
    <source>
        <dbReference type="Proteomes" id="UP000282311"/>
    </source>
</evidence>
<sequence>MSMRATTDGSGQRQGELEHEGSTKPVSASDKACCSHSHPHEAPEHGHDHDHHAHSQHGGGHDHDSDHASHSCCDHSHDHGHGHDHPAAPTSQTVMLTGLHCGDCASKLEKAVAGLEGVTHAEVTFATSKMNIRYDETKCGYDRIVGQIRNLGYDVSDSGSAPIQSVFRIEGMDCADCAQKLEKKIGVLPAVTRVSVNFGAAKMTVEHDGSAVVGIVNAVKMAGYTAAEEQGIRSQAAEQPLWKRNKKVVPTALAGLLFAAAWAGEGTGILTERLAVVLYAVSIAVGGYRIAKSGLYGLKARTVGMDFLMTIAAVGAALIGEWSEGAAVVFLFSLGETLEAYTMDRTRRSIRGLMDLAPKTALVRRDGEELHVPVEQLRIGDTILVKPGEKIAMDGVIEAGQSAVNQAPITGESIPVEKHQGDEVYAGTINEQGSLEVRVTKLAGDNTLSRIIHMVEEAQAQKAPSQRFVDLFAKYYTPAVIAIAVGIALIPPLALGQPFEVWFYRALMMLVVSCPCALVISTPVSIVAAIGNAARNGVLIKGGAHLERLGAITAIAFDKTGTLTAGVPQVTRVVSFRGDDASGVLALAAGIEIHSEHPLAQAIVRKAESEGVPFRRGADFVSTTGNGAQASFDGQMYYIGKPKWFQTSLGVSLESVQSAIGASEQEGQTVMLLGGGDTVIGMITVADQVRDNAKSVIGQLRSSGVRNIVMLTGDNQGTAKAVSDKLGGITYKAELLPGDKVSAMQEMMRTERGTAMVGDGVNDAPALATATVGIAMGAAGTDTALETADVALMADDLSKLPYAVRLSRKALRIIKQNIAFSLIVKAVFLLLIFTGSSTLWMAVLADTGSSLIVIANGMRLLRRTRALADTDEE</sequence>
<evidence type="ECO:0000256" key="3">
    <source>
        <dbReference type="ARBA" id="ARBA00015102"/>
    </source>
</evidence>
<evidence type="ECO:0000256" key="18">
    <source>
        <dbReference type="ARBA" id="ARBA00029719"/>
    </source>
</evidence>
<evidence type="ECO:0000256" key="8">
    <source>
        <dbReference type="ARBA" id="ARBA00022692"/>
    </source>
</evidence>
<dbReference type="InterPro" id="IPR036412">
    <property type="entry name" value="HAD-like_sf"/>
</dbReference>
<comment type="similarity">
    <text evidence="2 22">Belongs to the cation transport ATPase (P-type) (TC 3.A.3) family. Type IB subfamily.</text>
</comment>
<dbReference type="EC" id="7.2.2.21" evidence="20"/>
<keyword evidence="8 22" id="KW-0812">Transmembrane</keyword>